<dbReference type="EMBL" id="CM010724">
    <property type="protein sequence ID" value="RZC81229.1"/>
    <property type="molecule type" value="Genomic_DNA"/>
</dbReference>
<keyword evidence="2" id="KW-1185">Reference proteome</keyword>
<evidence type="ECO:0000313" key="2">
    <source>
        <dbReference type="Proteomes" id="UP000316621"/>
    </source>
</evidence>
<dbReference type="Gramene" id="RZC81229">
    <property type="protein sequence ID" value="RZC81229"/>
    <property type="gene ID" value="C5167_043805"/>
</dbReference>
<name>A0A4Y7LAN1_PAPSO</name>
<dbReference type="Proteomes" id="UP000316621">
    <property type="component" value="Chromosome 10"/>
</dbReference>
<reference evidence="1 2" key="1">
    <citation type="journal article" date="2018" name="Science">
        <title>The opium poppy genome and morphinan production.</title>
        <authorList>
            <person name="Guo L."/>
            <person name="Winzer T."/>
            <person name="Yang X."/>
            <person name="Li Y."/>
            <person name="Ning Z."/>
            <person name="He Z."/>
            <person name="Teodor R."/>
            <person name="Lu Y."/>
            <person name="Bowser T.A."/>
            <person name="Graham I.A."/>
            <person name="Ye K."/>
        </authorList>
    </citation>
    <scope>NUCLEOTIDE SEQUENCE [LARGE SCALE GENOMIC DNA]</scope>
    <source>
        <strain evidence="2">cv. HN1</strain>
        <tissue evidence="1">Leaves</tissue>
    </source>
</reference>
<organism evidence="1 2">
    <name type="scientific">Papaver somniferum</name>
    <name type="common">Opium poppy</name>
    <dbReference type="NCBI Taxonomy" id="3469"/>
    <lineage>
        <taxon>Eukaryota</taxon>
        <taxon>Viridiplantae</taxon>
        <taxon>Streptophyta</taxon>
        <taxon>Embryophyta</taxon>
        <taxon>Tracheophyta</taxon>
        <taxon>Spermatophyta</taxon>
        <taxon>Magnoliopsida</taxon>
        <taxon>Ranunculales</taxon>
        <taxon>Papaveraceae</taxon>
        <taxon>Papaveroideae</taxon>
        <taxon>Papaver</taxon>
    </lineage>
</organism>
<dbReference type="AlphaFoldDB" id="A0A4Y7LAN1"/>
<sequence>MGKLGKLIMKIIQGLPLMLASLDGIHDSAKTIGVALDQLVVCIESWQKSIHGKLISFRLDEKPLFPLLPMKDSTYLPLQKTVISGNKRGFSDAMMSFQR</sequence>
<proteinExistence type="predicted"/>
<evidence type="ECO:0000313" key="1">
    <source>
        <dbReference type="EMBL" id="RZC81229.1"/>
    </source>
</evidence>
<accession>A0A4Y7LAN1</accession>
<gene>
    <name evidence="1" type="ORF">C5167_043805</name>
</gene>
<protein>
    <submittedName>
        <fullName evidence="1">Uncharacterized protein</fullName>
    </submittedName>
</protein>